<evidence type="ECO:0000256" key="3">
    <source>
        <dbReference type="ARBA" id="ARBA00022723"/>
    </source>
</evidence>
<organism evidence="5 6">
    <name type="scientific">Candidatus Faecivivens stercoripullorum</name>
    <dbReference type="NCBI Taxonomy" id="2840805"/>
    <lineage>
        <taxon>Bacteria</taxon>
        <taxon>Bacillati</taxon>
        <taxon>Bacillota</taxon>
        <taxon>Clostridia</taxon>
        <taxon>Eubacteriales</taxon>
        <taxon>Oscillospiraceae</taxon>
        <taxon>Oscillospiraceae incertae sedis</taxon>
        <taxon>Candidatus Faecivivens</taxon>
    </lineage>
</organism>
<reference evidence="5" key="1">
    <citation type="submission" date="2020-10" db="EMBL/GenBank/DDBJ databases">
        <authorList>
            <person name="Gilroy R."/>
        </authorList>
    </citation>
    <scope>NUCLEOTIDE SEQUENCE</scope>
    <source>
        <strain evidence="5">ChiBcec7-5410</strain>
    </source>
</reference>
<dbReference type="PANTHER" id="PTHR13799">
    <property type="entry name" value="NGG1 INTERACTING FACTOR 3"/>
    <property type="match status" value="1"/>
</dbReference>
<dbReference type="InterPro" id="IPR002678">
    <property type="entry name" value="DUF34/NIF3"/>
</dbReference>
<sequence>MTIQQMIDKIIAYHPDLGERETCDTIKCGDPSVPLAGIAVCCAPTYPVLQQAVKAGCNLVVCHEPLFYSHMDTTDWMQEDPVYQKKYQLIKENGLVVFRDHDHIHAHNPDGIYTGVMKQLGWEQYRADTGRRPMFYHLPEMDVSELAAFLKEKLSMQTVRIIGQTSGQVSRVAYIGGGNLSFDDTNTKMMMGETEVMIAGELIGWTVMSYVRDAAEMGLQKTIIQLGHFNSEELGMKQAAVWIAELAGEDIPVSWIAAGEPYRYL</sequence>
<protein>
    <recommendedName>
        <fullName evidence="2">GTP cyclohydrolase 1 type 2 homolog</fullName>
    </recommendedName>
</protein>
<dbReference type="PANTHER" id="PTHR13799:SF14">
    <property type="entry name" value="GTP CYCLOHYDROLASE 1 TYPE 2 HOMOLOG"/>
    <property type="match status" value="1"/>
</dbReference>
<dbReference type="GO" id="GO:0005737">
    <property type="term" value="C:cytoplasm"/>
    <property type="evidence" value="ECO:0007669"/>
    <property type="project" value="TreeGrafter"/>
</dbReference>
<dbReference type="Proteomes" id="UP000824160">
    <property type="component" value="Unassembled WGS sequence"/>
</dbReference>
<accession>A0A9D1H5F8</accession>
<keyword evidence="3 4" id="KW-0479">Metal-binding</keyword>
<evidence type="ECO:0000313" key="5">
    <source>
        <dbReference type="EMBL" id="HIT93876.1"/>
    </source>
</evidence>
<feature type="binding site" evidence="4">
    <location>
        <position position="232"/>
    </location>
    <ligand>
        <name>a divalent metal cation</name>
        <dbReference type="ChEBI" id="CHEBI:60240"/>
        <label>1</label>
    </ligand>
</feature>
<proteinExistence type="inferred from homology"/>
<comment type="similarity">
    <text evidence="1">Belongs to the GTP cyclohydrolase I type 2/NIF3 family.</text>
</comment>
<name>A0A9D1H5F8_9FIRM</name>
<evidence type="ECO:0000256" key="4">
    <source>
        <dbReference type="PIRSR" id="PIRSR602678-1"/>
    </source>
</evidence>
<dbReference type="EMBL" id="DVLW01000045">
    <property type="protein sequence ID" value="HIT93876.1"/>
    <property type="molecule type" value="Genomic_DNA"/>
</dbReference>
<evidence type="ECO:0000256" key="1">
    <source>
        <dbReference type="ARBA" id="ARBA00006964"/>
    </source>
</evidence>
<feature type="binding site" evidence="4">
    <location>
        <position position="63"/>
    </location>
    <ligand>
        <name>a divalent metal cation</name>
        <dbReference type="ChEBI" id="CHEBI:60240"/>
        <label>1</label>
    </ligand>
</feature>
<dbReference type="InterPro" id="IPR036069">
    <property type="entry name" value="DUF34/NIF3_sf"/>
</dbReference>
<feature type="binding site" evidence="4">
    <location>
        <position position="228"/>
    </location>
    <ligand>
        <name>a divalent metal cation</name>
        <dbReference type="ChEBI" id="CHEBI:60240"/>
        <label>1</label>
    </ligand>
</feature>
<dbReference type="Pfam" id="PF01784">
    <property type="entry name" value="DUF34_NIF3"/>
    <property type="match status" value="1"/>
</dbReference>
<gene>
    <name evidence="5" type="ORF">IAC43_01700</name>
</gene>
<evidence type="ECO:0000256" key="2">
    <source>
        <dbReference type="ARBA" id="ARBA00022112"/>
    </source>
</evidence>
<dbReference type="SUPFAM" id="SSF102705">
    <property type="entry name" value="NIF3 (NGG1p interacting factor 3)-like"/>
    <property type="match status" value="1"/>
</dbReference>
<dbReference type="Gene3D" id="3.40.1390.30">
    <property type="entry name" value="NIF3 (NGG1p interacting factor 3)-like"/>
    <property type="match status" value="2"/>
</dbReference>
<reference evidence="5" key="2">
    <citation type="journal article" date="2021" name="PeerJ">
        <title>Extensive microbial diversity within the chicken gut microbiome revealed by metagenomics and culture.</title>
        <authorList>
            <person name="Gilroy R."/>
            <person name="Ravi A."/>
            <person name="Getino M."/>
            <person name="Pursley I."/>
            <person name="Horton D.L."/>
            <person name="Alikhan N.F."/>
            <person name="Baker D."/>
            <person name="Gharbi K."/>
            <person name="Hall N."/>
            <person name="Watson M."/>
            <person name="Adriaenssens E.M."/>
            <person name="Foster-Nyarko E."/>
            <person name="Jarju S."/>
            <person name="Secka A."/>
            <person name="Antonio M."/>
            <person name="Oren A."/>
            <person name="Chaudhuri R.R."/>
            <person name="La Ragione R."/>
            <person name="Hildebrand F."/>
            <person name="Pallen M.J."/>
        </authorList>
    </citation>
    <scope>NUCLEOTIDE SEQUENCE</scope>
    <source>
        <strain evidence="5">ChiBcec7-5410</strain>
    </source>
</reference>
<evidence type="ECO:0000313" key="6">
    <source>
        <dbReference type="Proteomes" id="UP000824160"/>
    </source>
</evidence>
<dbReference type="GO" id="GO:0046872">
    <property type="term" value="F:metal ion binding"/>
    <property type="evidence" value="ECO:0007669"/>
    <property type="project" value="UniProtKB-KW"/>
</dbReference>
<dbReference type="AlphaFoldDB" id="A0A9D1H5F8"/>
<comment type="caution">
    <text evidence="5">The sequence shown here is derived from an EMBL/GenBank/DDBJ whole genome shotgun (WGS) entry which is preliminary data.</text>
</comment>